<gene>
    <name evidence="2" type="ORF">RRG08_043564</name>
</gene>
<feature type="compositionally biased region" description="Basic and acidic residues" evidence="1">
    <location>
        <begin position="1068"/>
        <end position="1077"/>
    </location>
</feature>
<dbReference type="PANTHER" id="PTHR48421:SF1">
    <property type="entry name" value="MYCBP-ASSOCIATED PROTEIN"/>
    <property type="match status" value="1"/>
</dbReference>
<dbReference type="Proteomes" id="UP001283361">
    <property type="component" value="Unassembled WGS sequence"/>
</dbReference>
<keyword evidence="3" id="KW-1185">Reference proteome</keyword>
<reference evidence="2" key="1">
    <citation type="journal article" date="2023" name="G3 (Bethesda)">
        <title>A reference genome for the long-term kleptoplast-retaining sea slug Elysia crispata morphotype clarki.</title>
        <authorList>
            <person name="Eastman K.E."/>
            <person name="Pendleton A.L."/>
            <person name="Shaikh M.A."/>
            <person name="Suttiyut T."/>
            <person name="Ogas R."/>
            <person name="Tomko P."/>
            <person name="Gavelis G."/>
            <person name="Widhalm J.R."/>
            <person name="Wisecaver J.H."/>
        </authorList>
    </citation>
    <scope>NUCLEOTIDE SEQUENCE</scope>
    <source>
        <strain evidence="2">ECLA1</strain>
    </source>
</reference>
<dbReference type="EMBL" id="JAWDGP010006298">
    <property type="protein sequence ID" value="KAK3743833.1"/>
    <property type="molecule type" value="Genomic_DNA"/>
</dbReference>
<feature type="compositionally biased region" description="Low complexity" evidence="1">
    <location>
        <begin position="730"/>
        <end position="748"/>
    </location>
</feature>
<accession>A0AAE1CYJ9</accession>
<evidence type="ECO:0000313" key="2">
    <source>
        <dbReference type="EMBL" id="KAK3743833.1"/>
    </source>
</evidence>
<feature type="compositionally biased region" description="Basic and acidic residues" evidence="1">
    <location>
        <begin position="891"/>
        <end position="913"/>
    </location>
</feature>
<evidence type="ECO:0000256" key="1">
    <source>
        <dbReference type="SAM" id="MobiDB-lite"/>
    </source>
</evidence>
<feature type="region of interest" description="Disordered" evidence="1">
    <location>
        <begin position="1065"/>
        <end position="1085"/>
    </location>
</feature>
<proteinExistence type="predicted"/>
<name>A0AAE1CYJ9_9GAST</name>
<feature type="region of interest" description="Disordered" evidence="1">
    <location>
        <begin position="890"/>
        <end position="913"/>
    </location>
</feature>
<dbReference type="InterPro" id="IPR032707">
    <property type="entry name" value="MYCBPAP"/>
</dbReference>
<dbReference type="AlphaFoldDB" id="A0AAE1CYJ9"/>
<evidence type="ECO:0000313" key="3">
    <source>
        <dbReference type="Proteomes" id="UP001283361"/>
    </source>
</evidence>
<dbReference type="PANTHER" id="PTHR48421">
    <property type="entry name" value="MYCBP-ASSOCIATED PROTEIN"/>
    <property type="match status" value="1"/>
</dbReference>
<organism evidence="2 3">
    <name type="scientific">Elysia crispata</name>
    <name type="common">lettuce slug</name>
    <dbReference type="NCBI Taxonomy" id="231223"/>
    <lineage>
        <taxon>Eukaryota</taxon>
        <taxon>Metazoa</taxon>
        <taxon>Spiralia</taxon>
        <taxon>Lophotrochozoa</taxon>
        <taxon>Mollusca</taxon>
        <taxon>Gastropoda</taxon>
        <taxon>Heterobranchia</taxon>
        <taxon>Euthyneura</taxon>
        <taxon>Panpulmonata</taxon>
        <taxon>Sacoglossa</taxon>
        <taxon>Placobranchoidea</taxon>
        <taxon>Plakobranchidae</taxon>
        <taxon>Elysia</taxon>
    </lineage>
</organism>
<comment type="caution">
    <text evidence="2">The sequence shown here is derived from an EMBL/GenBank/DDBJ whole genome shotgun (WGS) entry which is preliminary data.</text>
</comment>
<feature type="compositionally biased region" description="Acidic residues" evidence="1">
    <location>
        <begin position="12"/>
        <end position="28"/>
    </location>
</feature>
<protein>
    <submittedName>
        <fullName evidence="2">Uncharacterized protein</fullName>
    </submittedName>
</protein>
<sequence>MPPKKTKKKDEPETEPEPEPEPELEPSPDDPYKLLRFVPSPYKPPSRRKLKTTKIPVLKPKLGYTETRSQSVAMKESLPVSGYSDQSKTHKRLSIGFSQLNFGSPFTALKEKGVQNYFQLDPMAGVHQKLTTWVSDRETGLWQRPKLALLPRPPSGGNLRLLRLESQRKESHSLARFEQLKKQQLEMENYLMRKVNKQRGSLLLRRDQLMPNIEPGSHEKSVTWAERCDTPPPEKPPILSIFAHGRKENHSRGLVATMSRRDRGHNVITEWLGTPHVTDVIMRELGLAPVDEPSVKRREEEQLLYEPNKSQNEAGQFVPLFPALAVIGLARRDSIEKSNYKTTPAVRAAHGYRAADHTSLQRHHAKAEYQAALEADTTGPLLEVKRHRQTGVVLYFGDHRLSWCPANTAENKRSCTIEVGSTAEYGHSAVSFTTMRNAGTVVIRYNWVRCDKDDPLQHGRHTKLRFAFDSSGGVILPGETHRLPCLFKANDHGYFSEDWRLVSRPVLERGEPIILRLWGVTRQRKASGRDCDQIEKQLRALITRSLVEHTVNKIIDHLPLKEDPYKDTRFPLTHLGPDLFHIKNPSLHYNSASVYRLKKMAEIFDSINQMSFESGNEVSSSFSSNMALSVSASEPDGSVTNVSDDDYRAIARLSSQGELMAKASKRLTVDFDQYTVTYSDTYGEDMQDFDLISLHSGDDPNISHDRSWYLIKKFQRMTDLDHAPLPILKQSQSPSHSSVTSRSPRGSVEALSEKIEANQKKSKSDLNLKPRLGYVNIVDANISVQSLRRQILQTRRLDVQEAAFHILQEEVTKLSFRPQVPMENWKQTVGFTCLCRVLDSFSQYAENLRIACCNSQLQEEIAKQREQEELMRVRVNSAYSALDSDQASKLVDLEEKTEDKNENNLEEHRSNLGERKTSLPVLNTVEGPGEQGLVSGLVSSESVHNGTGSSFNGDPVETFIDHCRKSSPKEVFTQERYEDLYYPGLYSRMYELVGEFIDTIDWLWTTKSELKMNQAELGFTKITNVQRCAKIEDYLMTPMPPPWIQLAQRMDAVVANNRWRIKVAAGEGHQDGSHDKPGFGQSRRA</sequence>
<feature type="region of interest" description="Disordered" evidence="1">
    <location>
        <begin position="726"/>
        <end position="749"/>
    </location>
</feature>
<feature type="region of interest" description="Disordered" evidence="1">
    <location>
        <begin position="1"/>
        <end position="50"/>
    </location>
</feature>
<dbReference type="Pfam" id="PF14646">
    <property type="entry name" value="MYCBPAP"/>
    <property type="match status" value="1"/>
</dbReference>